<dbReference type="EMBL" id="PSQE01000004">
    <property type="protein sequence ID" value="RHN60498.1"/>
    <property type="molecule type" value="Genomic_DNA"/>
</dbReference>
<accession>A0A396I6Q2</accession>
<dbReference type="AlphaFoldDB" id="A0A396I6Q2"/>
<dbReference type="Gramene" id="rna22815">
    <property type="protein sequence ID" value="RHN60498.1"/>
    <property type="gene ID" value="gene22815"/>
</dbReference>
<gene>
    <name evidence="1" type="ORF">MtrunA17_Chr4g0026471</name>
</gene>
<name>A0A396I6Q2_MEDTR</name>
<proteinExistence type="predicted"/>
<organism evidence="1">
    <name type="scientific">Medicago truncatula</name>
    <name type="common">Barrel medic</name>
    <name type="synonym">Medicago tribuloides</name>
    <dbReference type="NCBI Taxonomy" id="3880"/>
    <lineage>
        <taxon>Eukaryota</taxon>
        <taxon>Viridiplantae</taxon>
        <taxon>Streptophyta</taxon>
        <taxon>Embryophyta</taxon>
        <taxon>Tracheophyta</taxon>
        <taxon>Spermatophyta</taxon>
        <taxon>Magnoliopsida</taxon>
        <taxon>eudicotyledons</taxon>
        <taxon>Gunneridae</taxon>
        <taxon>Pentapetalae</taxon>
        <taxon>rosids</taxon>
        <taxon>fabids</taxon>
        <taxon>Fabales</taxon>
        <taxon>Fabaceae</taxon>
        <taxon>Papilionoideae</taxon>
        <taxon>50 kb inversion clade</taxon>
        <taxon>NPAAA clade</taxon>
        <taxon>Hologalegina</taxon>
        <taxon>IRL clade</taxon>
        <taxon>Trifolieae</taxon>
        <taxon>Medicago</taxon>
    </lineage>
</organism>
<sequence>MQMRKNMTKILMIGYALMIFIFLSIAVSITGDISGNLARASRKKPVDVIPCIYDHDCPRKLYFLERCVGRVCKYL</sequence>
<comment type="caution">
    <text evidence="1">The sequence shown here is derived from an EMBL/GenBank/DDBJ whole genome shotgun (WGS) entry which is preliminary data.</text>
</comment>
<evidence type="ECO:0008006" key="2">
    <source>
        <dbReference type="Google" id="ProtNLM"/>
    </source>
</evidence>
<reference evidence="1" key="1">
    <citation type="journal article" date="2018" name="Nat. Plants">
        <title>Whole-genome landscape of Medicago truncatula symbiotic genes.</title>
        <authorList>
            <person name="Pecrix Y."/>
            <person name="Gamas P."/>
            <person name="Carrere S."/>
        </authorList>
    </citation>
    <scope>NUCLEOTIDE SEQUENCE</scope>
    <source>
        <tissue evidence="1">Leaves</tissue>
    </source>
</reference>
<protein>
    <recommendedName>
        <fullName evidence="2">Late nodulin</fullName>
    </recommendedName>
</protein>
<dbReference type="Proteomes" id="UP000265566">
    <property type="component" value="Chromosome 4"/>
</dbReference>
<evidence type="ECO:0000313" key="1">
    <source>
        <dbReference type="EMBL" id="RHN60498.1"/>
    </source>
</evidence>